<dbReference type="GO" id="GO:0071555">
    <property type="term" value="P:cell wall organization"/>
    <property type="evidence" value="ECO:0007669"/>
    <property type="project" value="UniProtKB-KW"/>
</dbReference>
<dbReference type="STRING" id="1692.BMAGN_0444"/>
<dbReference type="SUPFAM" id="SSF53244">
    <property type="entry name" value="MurD-like peptide ligases, peptide-binding domain"/>
    <property type="match status" value="1"/>
</dbReference>
<dbReference type="GO" id="GO:0009252">
    <property type="term" value="P:peptidoglycan biosynthetic process"/>
    <property type="evidence" value="ECO:0007669"/>
    <property type="project" value="UniProtKB-UniPathway"/>
</dbReference>
<dbReference type="EMBL" id="JGZB01000003">
    <property type="protein sequence ID" value="KFI68577.1"/>
    <property type="molecule type" value="Genomic_DNA"/>
</dbReference>
<evidence type="ECO:0000313" key="8">
    <source>
        <dbReference type="Proteomes" id="UP000029052"/>
    </source>
</evidence>
<dbReference type="PANTHER" id="PTHR23135:SF4">
    <property type="entry name" value="UDP-N-ACETYLMURAMOYL-L-ALANYL-D-GLUTAMATE--2,6-DIAMINOPIMELATE LIGASE MURE HOMOLOG, CHLOROPLASTIC"/>
    <property type="match status" value="1"/>
</dbReference>
<dbReference type="AlphaFoldDB" id="A0A087BC27"/>
<dbReference type="Gene3D" id="3.40.1190.10">
    <property type="entry name" value="Mur-like, catalytic domain"/>
    <property type="match status" value="1"/>
</dbReference>
<dbReference type="EC" id="6.3.2.7" evidence="7"/>
<feature type="domain" description="Mur ligase C-terminal" evidence="5">
    <location>
        <begin position="349"/>
        <end position="481"/>
    </location>
</feature>
<dbReference type="NCBIfam" id="TIGR01085">
    <property type="entry name" value="murE"/>
    <property type="match status" value="1"/>
</dbReference>
<keyword evidence="3 4" id="KW-0131">Cell cycle</keyword>
<evidence type="ECO:0000256" key="4">
    <source>
        <dbReference type="RuleBase" id="RU004135"/>
    </source>
</evidence>
<dbReference type="GO" id="GO:0008360">
    <property type="term" value="P:regulation of cell shape"/>
    <property type="evidence" value="ECO:0007669"/>
    <property type="project" value="UniProtKB-KW"/>
</dbReference>
<keyword evidence="7" id="KW-0436">Ligase</keyword>
<organism evidence="7 8">
    <name type="scientific">Bifidobacterium magnum</name>
    <dbReference type="NCBI Taxonomy" id="1692"/>
    <lineage>
        <taxon>Bacteria</taxon>
        <taxon>Bacillati</taxon>
        <taxon>Actinomycetota</taxon>
        <taxon>Actinomycetes</taxon>
        <taxon>Bifidobacteriales</taxon>
        <taxon>Bifidobacteriaceae</taxon>
        <taxon>Bifidobacterium</taxon>
    </lineage>
</organism>
<dbReference type="GO" id="GO:0005737">
    <property type="term" value="C:cytoplasm"/>
    <property type="evidence" value="ECO:0007669"/>
    <property type="project" value="UniProtKB-SubCell"/>
</dbReference>
<reference evidence="7 8" key="1">
    <citation type="submission" date="2014-03" db="EMBL/GenBank/DDBJ databases">
        <title>Genomics of Bifidobacteria.</title>
        <authorList>
            <person name="Ventura M."/>
            <person name="Milani C."/>
            <person name="Lugli G.A."/>
        </authorList>
    </citation>
    <scope>NUCLEOTIDE SEQUENCE [LARGE SCALE GENOMIC DNA]</scope>
    <source>
        <strain evidence="7 8">LMG 11591</strain>
    </source>
</reference>
<dbReference type="InterPro" id="IPR036565">
    <property type="entry name" value="Mur-like_cat_sf"/>
</dbReference>
<dbReference type="InterPro" id="IPR035911">
    <property type="entry name" value="MurE/MurF_N"/>
</dbReference>
<sequence length="507" mass="55842">MSLTLQTAATILYEHHLLREIITRDSWTLNPASIANCDEEFSDMTYNSLQITQGSLLFCKGRFKPEYLAHADELGLAAYVATEDFSQYTAAPGLIVTNASQAMSLLSAAYYEYPQDELTVIGITGTKGKTTTAYLAHAMLNAASGNKAALFSSVDNCLDGVTYDESDLTTPESLDAFRMMREAADNGMQYLIMEVSSQAYKVNRVYGLQFDAAGFLNISPDHISPIEHPTFEDYFYCKRQIVQHTNTLVLGKDCAHADLIEQDAQLNHVPVTTFAVDGDGADITAVCANDTHTEFTLMQHGVTLGTCSLALDGDFNYANAAAAVALTQAVGVPVTQPILDAMSTVRIAGRMEEFRSGDMLAIVDYAHNFASTSALIDFIDQRYGERHPNITLVTGSAGNKAVDRRKEIVEAAQNRVDHLILTYEDTDTESVEDICRAMLGFVTNPQLDARIILDRTQAIETAVREARERDGMQVILVIGKGNERWIKAHNKHVPYEGDDRIIERLFA</sequence>
<dbReference type="Proteomes" id="UP000029052">
    <property type="component" value="Unassembled WGS sequence"/>
</dbReference>
<keyword evidence="2 4" id="KW-0132">Cell division</keyword>
<dbReference type="InterPro" id="IPR005761">
    <property type="entry name" value="UDP-N-AcMur-Glu-dNH2Pim_ligase"/>
</dbReference>
<dbReference type="UniPathway" id="UPA00219"/>
<keyword evidence="4" id="KW-0573">Peptidoglycan synthesis</keyword>
<dbReference type="Gene3D" id="3.90.190.20">
    <property type="entry name" value="Mur ligase, C-terminal domain"/>
    <property type="match status" value="1"/>
</dbReference>
<comment type="pathway">
    <text evidence="4">Cell wall biogenesis; peptidoglycan biosynthesis.</text>
</comment>
<feature type="domain" description="Mur ligase central" evidence="6">
    <location>
        <begin position="123"/>
        <end position="326"/>
    </location>
</feature>
<keyword evidence="4" id="KW-0133">Cell shape</keyword>
<dbReference type="GO" id="GO:0051301">
    <property type="term" value="P:cell division"/>
    <property type="evidence" value="ECO:0007669"/>
    <property type="project" value="UniProtKB-KW"/>
</dbReference>
<dbReference type="Pfam" id="PF08245">
    <property type="entry name" value="Mur_ligase_M"/>
    <property type="match status" value="1"/>
</dbReference>
<evidence type="ECO:0000313" key="7">
    <source>
        <dbReference type="EMBL" id="KFI68577.1"/>
    </source>
</evidence>
<dbReference type="GO" id="GO:0047482">
    <property type="term" value="F:UDP-N-acetylmuramoyl-L-alanyl-D-glutamate-L-lysine ligase activity"/>
    <property type="evidence" value="ECO:0007669"/>
    <property type="project" value="UniProtKB-EC"/>
</dbReference>
<keyword evidence="8" id="KW-1185">Reference proteome</keyword>
<accession>A0A087BC27</accession>
<evidence type="ECO:0000256" key="3">
    <source>
        <dbReference type="ARBA" id="ARBA00023306"/>
    </source>
</evidence>
<comment type="caution">
    <text evidence="7">The sequence shown here is derived from an EMBL/GenBank/DDBJ whole genome shotgun (WGS) entry which is preliminary data.</text>
</comment>
<keyword evidence="4" id="KW-0961">Cell wall biogenesis/degradation</keyword>
<dbReference type="InterPro" id="IPR013221">
    <property type="entry name" value="Mur_ligase_cen"/>
</dbReference>
<evidence type="ECO:0000256" key="1">
    <source>
        <dbReference type="ARBA" id="ARBA00005898"/>
    </source>
</evidence>
<name>A0A087BC27_9BIFI</name>
<dbReference type="PANTHER" id="PTHR23135">
    <property type="entry name" value="MUR LIGASE FAMILY MEMBER"/>
    <property type="match status" value="1"/>
</dbReference>
<dbReference type="InterPro" id="IPR004101">
    <property type="entry name" value="Mur_ligase_C"/>
</dbReference>
<dbReference type="RefSeq" id="WP_022859055.1">
    <property type="nucleotide sequence ID" value="NZ_JGZB01000003.1"/>
</dbReference>
<comment type="subcellular location">
    <subcellularLocation>
        <location evidence="4">Cytoplasm</location>
    </subcellularLocation>
</comment>
<dbReference type="SUPFAM" id="SSF63418">
    <property type="entry name" value="MurE/MurF N-terminal domain"/>
    <property type="match status" value="1"/>
</dbReference>
<evidence type="ECO:0000259" key="5">
    <source>
        <dbReference type="Pfam" id="PF02875"/>
    </source>
</evidence>
<comment type="similarity">
    <text evidence="1">Belongs to the MurCDEF family. MurE subfamily.</text>
</comment>
<dbReference type="eggNOG" id="COG0769">
    <property type="taxonomic scope" value="Bacteria"/>
</dbReference>
<proteinExistence type="inferred from homology"/>
<dbReference type="InterPro" id="IPR036615">
    <property type="entry name" value="Mur_ligase_C_dom_sf"/>
</dbReference>
<evidence type="ECO:0000256" key="2">
    <source>
        <dbReference type="ARBA" id="ARBA00022618"/>
    </source>
</evidence>
<dbReference type="NCBIfam" id="NF001129">
    <property type="entry name" value="PRK00139.2-3"/>
    <property type="match status" value="1"/>
</dbReference>
<evidence type="ECO:0000259" key="6">
    <source>
        <dbReference type="Pfam" id="PF08245"/>
    </source>
</evidence>
<protein>
    <submittedName>
        <fullName evidence="7">UDP-N-acetylmuramoylalanyl-D-glutamate--2,6-diam inopimelate ligase</fullName>
        <ecNumber evidence="7">6.3.2.7</ecNumber>
    </submittedName>
</protein>
<dbReference type="GO" id="GO:0005524">
    <property type="term" value="F:ATP binding"/>
    <property type="evidence" value="ECO:0007669"/>
    <property type="project" value="InterPro"/>
</dbReference>
<gene>
    <name evidence="7" type="ORF">BMAGN_0444</name>
</gene>
<dbReference type="SUPFAM" id="SSF53623">
    <property type="entry name" value="MurD-like peptide ligases, catalytic domain"/>
    <property type="match status" value="1"/>
</dbReference>
<dbReference type="Pfam" id="PF02875">
    <property type="entry name" value="Mur_ligase_C"/>
    <property type="match status" value="1"/>
</dbReference>